<keyword evidence="3" id="KW-1185">Reference proteome</keyword>
<evidence type="ECO:0000256" key="1">
    <source>
        <dbReference type="SAM" id="MobiDB-lite"/>
    </source>
</evidence>
<feature type="region of interest" description="Disordered" evidence="1">
    <location>
        <begin position="111"/>
        <end position="134"/>
    </location>
</feature>
<evidence type="ECO:0000313" key="2">
    <source>
        <dbReference type="EMBL" id="TQO20331.1"/>
    </source>
</evidence>
<gene>
    <name evidence="2" type="ORF">FB472_1962</name>
</gene>
<name>A0A8H2PUC2_9MICO</name>
<sequence length="180" mass="20036">MGWFKRKPVLINVNFRELTSDRPIDEKFAYVYEWHLPSVPVHGTRVLVPGGDGKPAHAIVVGLAKSANGLTLKSVIRLVTQDEIDAAFADVEADALAWLDMARKGAGLPTLAPVRRRKPPERYDPIPPATGDASTAEAAEYGRVWYRATKMAKERGLSKEEITAFSGIAHRWYAIRDREQ</sequence>
<dbReference type="OrthoDB" id="5078788at2"/>
<reference evidence="2 3" key="1">
    <citation type="submission" date="2019-06" db="EMBL/GenBank/DDBJ databases">
        <title>Sequencing the genomes of 1000 actinobacteria strains.</title>
        <authorList>
            <person name="Klenk H.-P."/>
        </authorList>
    </citation>
    <scope>NUCLEOTIDE SEQUENCE [LARGE SCALE GENOMIC DNA]</scope>
    <source>
        <strain evidence="2 3">DSM 21947</strain>
    </source>
</reference>
<dbReference type="RefSeq" id="WP_141990691.1">
    <property type="nucleotide sequence ID" value="NZ_VFRA01000001.1"/>
</dbReference>
<dbReference type="Proteomes" id="UP000316560">
    <property type="component" value="Unassembled WGS sequence"/>
</dbReference>
<accession>A0A8H2PUC2</accession>
<proteinExistence type="predicted"/>
<dbReference type="AlphaFoldDB" id="A0A8H2PUC2"/>
<protein>
    <submittedName>
        <fullName evidence="2">Uncharacterized protein</fullName>
    </submittedName>
</protein>
<evidence type="ECO:0000313" key="3">
    <source>
        <dbReference type="Proteomes" id="UP000316560"/>
    </source>
</evidence>
<dbReference type="EMBL" id="VFRA01000001">
    <property type="protein sequence ID" value="TQO20331.1"/>
    <property type="molecule type" value="Genomic_DNA"/>
</dbReference>
<comment type="caution">
    <text evidence="2">The sequence shown here is derived from an EMBL/GenBank/DDBJ whole genome shotgun (WGS) entry which is preliminary data.</text>
</comment>
<organism evidence="2 3">
    <name type="scientific">Rhodoglobus vestalii</name>
    <dbReference type="NCBI Taxonomy" id="193384"/>
    <lineage>
        <taxon>Bacteria</taxon>
        <taxon>Bacillati</taxon>
        <taxon>Actinomycetota</taxon>
        <taxon>Actinomycetes</taxon>
        <taxon>Micrococcales</taxon>
        <taxon>Microbacteriaceae</taxon>
        <taxon>Rhodoglobus</taxon>
    </lineage>
</organism>